<keyword evidence="3" id="KW-1185">Reference proteome</keyword>
<evidence type="ECO:0000256" key="1">
    <source>
        <dbReference type="SAM" id="MobiDB-lite"/>
    </source>
</evidence>
<dbReference type="OrthoDB" id="119028at2759"/>
<comment type="caution">
    <text evidence="2">The sequence shown here is derived from an EMBL/GenBank/DDBJ whole genome shotgun (WGS) entry which is preliminary data.</text>
</comment>
<feature type="region of interest" description="Disordered" evidence="1">
    <location>
        <begin position="1"/>
        <end position="22"/>
    </location>
</feature>
<accession>A0A4Y2KWZ0</accession>
<dbReference type="EMBL" id="BGPR01005109">
    <property type="protein sequence ID" value="GBN06901.1"/>
    <property type="molecule type" value="Genomic_DNA"/>
</dbReference>
<name>A0A4Y2KWZ0_ARAVE</name>
<protein>
    <submittedName>
        <fullName evidence="2">Uncharacterized protein</fullName>
    </submittedName>
</protein>
<evidence type="ECO:0000313" key="3">
    <source>
        <dbReference type="Proteomes" id="UP000499080"/>
    </source>
</evidence>
<sequence>MEGRHDRGPRSHALSPPTPPLPLTGRLIMWLCAVHCRDSCLFSVRRCFYTVVMDVPVEEDTPFVLGVNEVDDEEKHALKIVISTNRPPRLVNKTEKVQKDTTDKLI</sequence>
<dbReference type="AlphaFoldDB" id="A0A4Y2KWZ0"/>
<proteinExistence type="predicted"/>
<dbReference type="Proteomes" id="UP000499080">
    <property type="component" value="Unassembled WGS sequence"/>
</dbReference>
<evidence type="ECO:0000313" key="2">
    <source>
        <dbReference type="EMBL" id="GBN06901.1"/>
    </source>
</evidence>
<gene>
    <name evidence="2" type="ORF">AVEN_110172_1</name>
</gene>
<reference evidence="2 3" key="1">
    <citation type="journal article" date="2019" name="Sci. Rep.">
        <title>Orb-weaving spider Araneus ventricosus genome elucidates the spidroin gene catalogue.</title>
        <authorList>
            <person name="Kono N."/>
            <person name="Nakamura H."/>
            <person name="Ohtoshi R."/>
            <person name="Moran D.A.P."/>
            <person name="Shinohara A."/>
            <person name="Yoshida Y."/>
            <person name="Fujiwara M."/>
            <person name="Mori M."/>
            <person name="Tomita M."/>
            <person name="Arakawa K."/>
        </authorList>
    </citation>
    <scope>NUCLEOTIDE SEQUENCE [LARGE SCALE GENOMIC DNA]</scope>
</reference>
<organism evidence="2 3">
    <name type="scientific">Araneus ventricosus</name>
    <name type="common">Orbweaver spider</name>
    <name type="synonym">Epeira ventricosa</name>
    <dbReference type="NCBI Taxonomy" id="182803"/>
    <lineage>
        <taxon>Eukaryota</taxon>
        <taxon>Metazoa</taxon>
        <taxon>Ecdysozoa</taxon>
        <taxon>Arthropoda</taxon>
        <taxon>Chelicerata</taxon>
        <taxon>Arachnida</taxon>
        <taxon>Araneae</taxon>
        <taxon>Araneomorphae</taxon>
        <taxon>Entelegynae</taxon>
        <taxon>Araneoidea</taxon>
        <taxon>Araneidae</taxon>
        <taxon>Araneus</taxon>
    </lineage>
</organism>